<dbReference type="RefSeq" id="YP_010062339.1">
    <property type="nucleotide sequence ID" value="NC_054793.1"/>
</dbReference>
<accession>A0A249XVC8</accession>
<dbReference type="Proteomes" id="UP000222598">
    <property type="component" value="Segment"/>
</dbReference>
<evidence type="ECO:0000313" key="1">
    <source>
        <dbReference type="EMBL" id="ASZ75476.1"/>
    </source>
</evidence>
<sequence length="90" mass="9856">MKWGGGEGSSPSIAALRLPTTEVEVFVRLPYMPMVSDGGKGDVLQVKQVATGVEEMSEPERDWAINHLIDNVTKQIREALAQKGYIRGSQ</sequence>
<keyword evidence="2" id="KW-1185">Reference proteome</keyword>
<organism evidence="1 2">
    <name type="scientific">Mycobacterium phage Kimona</name>
    <dbReference type="NCBI Taxonomy" id="2024295"/>
    <lineage>
        <taxon>Viruses</taxon>
        <taxon>Duplodnaviria</taxon>
        <taxon>Heunggongvirae</taxon>
        <taxon>Uroviricota</taxon>
        <taxon>Caudoviricetes</taxon>
        <taxon>Kimonavirus</taxon>
        <taxon>Kimonavirus kimona</taxon>
    </lineage>
</organism>
<evidence type="ECO:0000313" key="2">
    <source>
        <dbReference type="Proteomes" id="UP000222598"/>
    </source>
</evidence>
<proteinExistence type="predicted"/>
<protein>
    <submittedName>
        <fullName evidence="1">Uncharacterized protein</fullName>
    </submittedName>
</protein>
<name>A0A249XVC8_9CAUD</name>
<reference evidence="2" key="1">
    <citation type="submission" date="2017-07" db="EMBL/GenBank/DDBJ databases">
        <authorList>
            <person name="Sun Z.S."/>
            <person name="Albrecht U."/>
            <person name="Echele G."/>
            <person name="Lee C.C."/>
        </authorList>
    </citation>
    <scope>NUCLEOTIDE SEQUENCE [LARGE SCALE GENOMIC DNA]</scope>
</reference>
<dbReference type="KEGG" id="vg:64872004"/>
<dbReference type="GeneID" id="64872004"/>
<gene>
    <name evidence="1" type="primary">40</name>
    <name evidence="1" type="ORF">PBI_KIMONA_40</name>
</gene>
<dbReference type="EMBL" id="MF472895">
    <property type="protein sequence ID" value="ASZ75476.1"/>
    <property type="molecule type" value="Genomic_DNA"/>
</dbReference>